<evidence type="ECO:0000313" key="2">
    <source>
        <dbReference type="Proteomes" id="UP001457282"/>
    </source>
</evidence>
<dbReference type="AlphaFoldDB" id="A0AAW1VVR9"/>
<accession>A0AAW1VVR9</accession>
<keyword evidence="2" id="KW-1185">Reference proteome</keyword>
<evidence type="ECO:0000313" key="1">
    <source>
        <dbReference type="EMBL" id="KAK9912137.1"/>
    </source>
</evidence>
<organism evidence="1 2">
    <name type="scientific">Rubus argutus</name>
    <name type="common">Southern blackberry</name>
    <dbReference type="NCBI Taxonomy" id="59490"/>
    <lineage>
        <taxon>Eukaryota</taxon>
        <taxon>Viridiplantae</taxon>
        <taxon>Streptophyta</taxon>
        <taxon>Embryophyta</taxon>
        <taxon>Tracheophyta</taxon>
        <taxon>Spermatophyta</taxon>
        <taxon>Magnoliopsida</taxon>
        <taxon>eudicotyledons</taxon>
        <taxon>Gunneridae</taxon>
        <taxon>Pentapetalae</taxon>
        <taxon>rosids</taxon>
        <taxon>fabids</taxon>
        <taxon>Rosales</taxon>
        <taxon>Rosaceae</taxon>
        <taxon>Rosoideae</taxon>
        <taxon>Rosoideae incertae sedis</taxon>
        <taxon>Rubus</taxon>
    </lineage>
</organism>
<sequence length="103" mass="11368">MQAKDKGGPTTKEVIILQNMMSAPKCMQNGSAAVTEPLEKVDLSDDPVTPKLISINASLNPQEKEILTMLLKEFKDVFPWSYEEMSGLNSSLVCHTLNVETEV</sequence>
<protein>
    <submittedName>
        <fullName evidence="1">Uncharacterized protein</fullName>
    </submittedName>
</protein>
<proteinExistence type="predicted"/>
<comment type="caution">
    <text evidence="1">The sequence shown here is derived from an EMBL/GenBank/DDBJ whole genome shotgun (WGS) entry which is preliminary data.</text>
</comment>
<gene>
    <name evidence="1" type="ORF">M0R45_036011</name>
</gene>
<name>A0AAW1VVR9_RUBAR</name>
<reference evidence="1 2" key="1">
    <citation type="journal article" date="2023" name="G3 (Bethesda)">
        <title>A chromosome-length genome assembly and annotation of blackberry (Rubus argutus, cv. 'Hillquist').</title>
        <authorList>
            <person name="Bruna T."/>
            <person name="Aryal R."/>
            <person name="Dudchenko O."/>
            <person name="Sargent D.J."/>
            <person name="Mead D."/>
            <person name="Buti M."/>
            <person name="Cavallini A."/>
            <person name="Hytonen T."/>
            <person name="Andres J."/>
            <person name="Pham M."/>
            <person name="Weisz D."/>
            <person name="Mascagni F."/>
            <person name="Usai G."/>
            <person name="Natali L."/>
            <person name="Bassil N."/>
            <person name="Fernandez G.E."/>
            <person name="Lomsadze A."/>
            <person name="Armour M."/>
            <person name="Olukolu B."/>
            <person name="Poorten T."/>
            <person name="Britton C."/>
            <person name="Davik J."/>
            <person name="Ashrafi H."/>
            <person name="Aiden E.L."/>
            <person name="Borodovsky M."/>
            <person name="Worthington M."/>
        </authorList>
    </citation>
    <scope>NUCLEOTIDE SEQUENCE [LARGE SCALE GENOMIC DNA]</scope>
    <source>
        <strain evidence="1">PI 553951</strain>
    </source>
</reference>
<dbReference type="EMBL" id="JBEDUW010000007">
    <property type="protein sequence ID" value="KAK9912137.1"/>
    <property type="molecule type" value="Genomic_DNA"/>
</dbReference>
<dbReference type="Proteomes" id="UP001457282">
    <property type="component" value="Unassembled WGS sequence"/>
</dbReference>